<protein>
    <submittedName>
        <fullName evidence="1">Ribosomal RNA small subunit methyltransferase A</fullName>
        <ecNumber evidence="1">2.1.1.182</ecNumber>
    </submittedName>
</protein>
<gene>
    <name evidence="1" type="primary">rsmA_1</name>
    <name evidence="1" type="ORF">HG15A2_12380</name>
</gene>
<reference evidence="1 2" key="1">
    <citation type="submission" date="2019-02" db="EMBL/GenBank/DDBJ databases">
        <title>Deep-cultivation of Planctomycetes and their phenomic and genomic characterization uncovers novel biology.</title>
        <authorList>
            <person name="Wiegand S."/>
            <person name="Jogler M."/>
            <person name="Boedeker C."/>
            <person name="Pinto D."/>
            <person name="Vollmers J."/>
            <person name="Rivas-Marin E."/>
            <person name="Kohn T."/>
            <person name="Peeters S.H."/>
            <person name="Heuer A."/>
            <person name="Rast P."/>
            <person name="Oberbeckmann S."/>
            <person name="Bunk B."/>
            <person name="Jeske O."/>
            <person name="Meyerdierks A."/>
            <person name="Storesund J.E."/>
            <person name="Kallscheuer N."/>
            <person name="Luecker S."/>
            <person name="Lage O.M."/>
            <person name="Pohl T."/>
            <person name="Merkel B.J."/>
            <person name="Hornburger P."/>
            <person name="Mueller R.-W."/>
            <person name="Bruemmer F."/>
            <person name="Labrenz M."/>
            <person name="Spormann A.M."/>
            <person name="Op den Camp H."/>
            <person name="Overmann J."/>
            <person name="Amann R."/>
            <person name="Jetten M.S.M."/>
            <person name="Mascher T."/>
            <person name="Medema M.H."/>
            <person name="Devos D.P."/>
            <person name="Kaster A.-K."/>
            <person name="Ovreas L."/>
            <person name="Rohde M."/>
            <person name="Galperin M.Y."/>
            <person name="Jogler C."/>
        </authorList>
    </citation>
    <scope>NUCLEOTIDE SEQUENCE [LARGE SCALE GENOMIC DNA]</scope>
    <source>
        <strain evidence="1 2">HG15A2</strain>
    </source>
</reference>
<sequence length="228" mass="25576">MPKRPNDYRLFWQEFRRTFESTGAVLPSGPRLCAALASQCAALASQVPSEGKPRRLLEVGPGTGVVTARIVDHMAPEDTLDIVELNERFVECLQKRIDHEECFAAVRDRVSIHLMPIQEYTAEQPFNAIISGLPLNNFPVSLVSEILDHFERLAAENATISFFEYVGVRKAKSLFAKQPERIRLAGIERSIGDICTRLRFDRKCVLANVPPAWVHHLRTPALSVAQTS</sequence>
<dbReference type="KEGG" id="amob:HG15A2_12380"/>
<evidence type="ECO:0000313" key="1">
    <source>
        <dbReference type="EMBL" id="QDS97968.1"/>
    </source>
</evidence>
<dbReference type="SUPFAM" id="SSF53335">
    <property type="entry name" value="S-adenosyl-L-methionine-dependent methyltransferases"/>
    <property type="match status" value="1"/>
</dbReference>
<dbReference type="OrthoDB" id="9805585at2"/>
<dbReference type="GO" id="GO:0052908">
    <property type="term" value="F:16S rRNA (adenine(1518)-N(6)/adenine(1519)-N(6))-dimethyltransferase activity"/>
    <property type="evidence" value="ECO:0007669"/>
    <property type="project" value="UniProtKB-EC"/>
</dbReference>
<dbReference type="RefSeq" id="WP_145058768.1">
    <property type="nucleotide sequence ID" value="NZ_CP036263.1"/>
</dbReference>
<keyword evidence="1" id="KW-0489">Methyltransferase</keyword>
<proteinExistence type="predicted"/>
<evidence type="ECO:0000313" key="2">
    <source>
        <dbReference type="Proteomes" id="UP000319852"/>
    </source>
</evidence>
<organism evidence="1 2">
    <name type="scientific">Adhaeretor mobilis</name>
    <dbReference type="NCBI Taxonomy" id="1930276"/>
    <lineage>
        <taxon>Bacteria</taxon>
        <taxon>Pseudomonadati</taxon>
        <taxon>Planctomycetota</taxon>
        <taxon>Planctomycetia</taxon>
        <taxon>Pirellulales</taxon>
        <taxon>Lacipirellulaceae</taxon>
        <taxon>Adhaeretor</taxon>
    </lineage>
</organism>
<dbReference type="EC" id="2.1.1.182" evidence="1"/>
<dbReference type="Proteomes" id="UP000319852">
    <property type="component" value="Chromosome"/>
</dbReference>
<keyword evidence="1" id="KW-0808">Transferase</keyword>
<dbReference type="InterPro" id="IPR029063">
    <property type="entry name" value="SAM-dependent_MTases_sf"/>
</dbReference>
<dbReference type="EMBL" id="CP036263">
    <property type="protein sequence ID" value="QDS97968.1"/>
    <property type="molecule type" value="Genomic_DNA"/>
</dbReference>
<dbReference type="CDD" id="cd02440">
    <property type="entry name" value="AdoMet_MTases"/>
    <property type="match status" value="1"/>
</dbReference>
<dbReference type="Gene3D" id="3.40.50.150">
    <property type="entry name" value="Vaccinia Virus protein VP39"/>
    <property type="match status" value="1"/>
</dbReference>
<accession>A0A517MSV9</accession>
<name>A0A517MSV9_9BACT</name>
<dbReference type="AlphaFoldDB" id="A0A517MSV9"/>
<keyword evidence="2" id="KW-1185">Reference proteome</keyword>